<dbReference type="InterPro" id="IPR036691">
    <property type="entry name" value="Endo/exonu/phosph_ase_sf"/>
</dbReference>
<gene>
    <name evidence="4" type="ORF">I7X43_13425</name>
</gene>
<feature type="signal peptide" evidence="2">
    <location>
        <begin position="1"/>
        <end position="18"/>
    </location>
</feature>
<evidence type="ECO:0000313" key="5">
    <source>
        <dbReference type="Proteomes" id="UP000620139"/>
    </source>
</evidence>
<dbReference type="RefSeq" id="WP_198101459.1">
    <property type="nucleotide sequence ID" value="NZ_JAEDAL010000007.1"/>
</dbReference>
<dbReference type="EMBL" id="JAEDAL010000007">
    <property type="protein sequence ID" value="MBH9553844.1"/>
    <property type="molecule type" value="Genomic_DNA"/>
</dbReference>
<keyword evidence="4" id="KW-0540">Nuclease</keyword>
<feature type="chain" id="PRO_5037313365" evidence="2">
    <location>
        <begin position="19"/>
        <end position="409"/>
    </location>
</feature>
<dbReference type="AlphaFoldDB" id="A0A931IZ96"/>
<feature type="region of interest" description="Disordered" evidence="1">
    <location>
        <begin position="279"/>
        <end position="300"/>
    </location>
</feature>
<dbReference type="Gene3D" id="3.60.10.10">
    <property type="entry name" value="Endonuclease/exonuclease/phosphatase"/>
    <property type="match status" value="1"/>
</dbReference>
<sequence>MRTFVSLALCALSSWAQAQPLKVATWNLGWHLDKELAAQWRASCSAPFELNPQTGRWQAAERGTAETKKGWELPWGRNAPIEWNIGKLPPCNVWEVQRQAVPVELAADTQRRERLQSVLSQVSADVWAFQEVSGTAAVQQLLGPDYRVCSYSGHKVQRLALAWRKSLGEGSCDVEWPLALLDRPEAEQLRPGLALTLNMNGKRWRFLTVHLKSSCVSPLDGLGASSRGQLEGDDPACQALQAQVAPIESWVEKSAQGMDALVWMGDFNRNLAHEDAEPLNRPVRSDSSDATQPLVPPARSRNLWREVNDERPSGMPQLTLLEVHCDEPACLLARREAISREAYGQVRNTLGCRNPLGLDHIVVSAGLRAPEGAHKVSLGAWGRTEVKPGETAALALSDHCPLTAVLTGP</sequence>
<dbReference type="Pfam" id="PF03372">
    <property type="entry name" value="Exo_endo_phos"/>
    <property type="match status" value="1"/>
</dbReference>
<evidence type="ECO:0000259" key="3">
    <source>
        <dbReference type="Pfam" id="PF03372"/>
    </source>
</evidence>
<accession>A0A931IZ96</accession>
<keyword evidence="4" id="KW-0255">Endonuclease</keyword>
<feature type="domain" description="Endonuclease/exonuclease/phosphatase" evidence="3">
    <location>
        <begin position="83"/>
        <end position="370"/>
    </location>
</feature>
<keyword evidence="5" id="KW-1185">Reference proteome</keyword>
<evidence type="ECO:0000256" key="2">
    <source>
        <dbReference type="SAM" id="SignalP"/>
    </source>
</evidence>
<protein>
    <submittedName>
        <fullName evidence="4">Endonuclease/exonuclease/phosphatase family protein</fullName>
    </submittedName>
</protein>
<evidence type="ECO:0000256" key="1">
    <source>
        <dbReference type="SAM" id="MobiDB-lite"/>
    </source>
</evidence>
<organism evidence="4 5">
    <name type="scientific">Inhella gelatinilytica</name>
    <dbReference type="NCBI Taxonomy" id="2795030"/>
    <lineage>
        <taxon>Bacteria</taxon>
        <taxon>Pseudomonadati</taxon>
        <taxon>Pseudomonadota</taxon>
        <taxon>Betaproteobacteria</taxon>
        <taxon>Burkholderiales</taxon>
        <taxon>Sphaerotilaceae</taxon>
        <taxon>Inhella</taxon>
    </lineage>
</organism>
<dbReference type="GO" id="GO:0004519">
    <property type="term" value="F:endonuclease activity"/>
    <property type="evidence" value="ECO:0007669"/>
    <property type="project" value="UniProtKB-KW"/>
</dbReference>
<dbReference type="SUPFAM" id="SSF56219">
    <property type="entry name" value="DNase I-like"/>
    <property type="match status" value="1"/>
</dbReference>
<keyword evidence="4" id="KW-0378">Hydrolase</keyword>
<name>A0A931IZ96_9BURK</name>
<dbReference type="Proteomes" id="UP000620139">
    <property type="component" value="Unassembled WGS sequence"/>
</dbReference>
<reference evidence="4" key="1">
    <citation type="submission" date="2020-12" db="EMBL/GenBank/DDBJ databases">
        <title>The genome sequence of Inhella sp. 4Y17.</title>
        <authorList>
            <person name="Liu Y."/>
        </authorList>
    </citation>
    <scope>NUCLEOTIDE SEQUENCE</scope>
    <source>
        <strain evidence="4">4Y10</strain>
    </source>
</reference>
<evidence type="ECO:0000313" key="4">
    <source>
        <dbReference type="EMBL" id="MBH9553844.1"/>
    </source>
</evidence>
<proteinExistence type="predicted"/>
<dbReference type="InterPro" id="IPR005135">
    <property type="entry name" value="Endo/exonuclease/phosphatase"/>
</dbReference>
<comment type="caution">
    <text evidence="4">The sequence shown here is derived from an EMBL/GenBank/DDBJ whole genome shotgun (WGS) entry which is preliminary data.</text>
</comment>
<keyword evidence="2" id="KW-0732">Signal</keyword>